<dbReference type="EMBL" id="JAKIKS010000063">
    <property type="protein sequence ID" value="MCL1125846.1"/>
    <property type="molecule type" value="Genomic_DNA"/>
</dbReference>
<dbReference type="Proteomes" id="UP001203423">
    <property type="component" value="Unassembled WGS sequence"/>
</dbReference>
<evidence type="ECO:0008006" key="3">
    <source>
        <dbReference type="Google" id="ProtNLM"/>
    </source>
</evidence>
<gene>
    <name evidence="1" type="ORF">L2764_15550</name>
</gene>
<reference evidence="1 2" key="1">
    <citation type="submission" date="2022-01" db="EMBL/GenBank/DDBJ databases">
        <title>Whole genome-based taxonomy of the Shewanellaceae.</title>
        <authorList>
            <person name="Martin-Rodriguez A.J."/>
        </authorList>
    </citation>
    <scope>NUCLEOTIDE SEQUENCE [LARGE SCALE GENOMIC DNA]</scope>
    <source>
        <strain evidence="1 2">DSM 17177</strain>
    </source>
</reference>
<evidence type="ECO:0000313" key="2">
    <source>
        <dbReference type="Proteomes" id="UP001203423"/>
    </source>
</evidence>
<keyword evidence="2" id="KW-1185">Reference proteome</keyword>
<organism evidence="1 2">
    <name type="scientific">Shewanella surugensis</name>
    <dbReference type="NCBI Taxonomy" id="212020"/>
    <lineage>
        <taxon>Bacteria</taxon>
        <taxon>Pseudomonadati</taxon>
        <taxon>Pseudomonadota</taxon>
        <taxon>Gammaproteobacteria</taxon>
        <taxon>Alteromonadales</taxon>
        <taxon>Shewanellaceae</taxon>
        <taxon>Shewanella</taxon>
    </lineage>
</organism>
<name>A0ABT0LDR0_9GAMM</name>
<proteinExistence type="predicted"/>
<accession>A0ABT0LDR0</accession>
<evidence type="ECO:0000313" key="1">
    <source>
        <dbReference type="EMBL" id="MCL1125846.1"/>
    </source>
</evidence>
<dbReference type="InterPro" id="IPR036426">
    <property type="entry name" value="Bulb-type_lectin_dom_sf"/>
</dbReference>
<dbReference type="RefSeq" id="WP_248941180.1">
    <property type="nucleotide sequence ID" value="NZ_JAKIKS010000063.1"/>
</dbReference>
<protein>
    <recommendedName>
        <fullName evidence="3">Bulb-type lectin domain-containing protein</fullName>
    </recommendedName>
</protein>
<sequence length="367" mass="41395">MMDINHIKYYLLITLLFPILSYADDVCYNAGSYVLSPNEPVTFSSRGYTLELTPAGELLHKDPHGSNMHNDLQDTFNTSNLGINAASFQGDGNFVIYDLGGNPTWASNTQGNPNAVLCLKDSGVVAIYQDSSQSNQLWSTTGIKEGGVCYARNANVPIISNDGKTIPFSAGYYMQMQNSGDLHQRDRNNVILWRSNTEYLNNPDSYMMFRDGWLTLKTTDYINNNAGTEKHVKTFNDYTGTYVCFADDAIIKIYGRQNNKIWDNFQYNAMIPKSSVRFVNQSKETLYVTLRTRAGNGTWWANKDLKPGEAYEAPDTNDPQVQFYLENVSNSTWYWEFFTLNAGHQGAYCGVIDGKRTMNNVTPCLVY</sequence>
<dbReference type="Gene3D" id="2.90.10.10">
    <property type="entry name" value="Bulb-type lectin domain"/>
    <property type="match status" value="2"/>
</dbReference>
<dbReference type="SUPFAM" id="SSF51110">
    <property type="entry name" value="alpha-D-mannose-specific plant lectins"/>
    <property type="match status" value="2"/>
</dbReference>
<comment type="caution">
    <text evidence="1">The sequence shown here is derived from an EMBL/GenBank/DDBJ whole genome shotgun (WGS) entry which is preliminary data.</text>
</comment>